<organism evidence="1 2">
    <name type="scientific">Syphacia muris</name>
    <dbReference type="NCBI Taxonomy" id="451379"/>
    <lineage>
        <taxon>Eukaryota</taxon>
        <taxon>Metazoa</taxon>
        <taxon>Ecdysozoa</taxon>
        <taxon>Nematoda</taxon>
        <taxon>Chromadorea</taxon>
        <taxon>Rhabditida</taxon>
        <taxon>Spirurina</taxon>
        <taxon>Oxyuridomorpha</taxon>
        <taxon>Oxyuroidea</taxon>
        <taxon>Oxyuridae</taxon>
        <taxon>Syphacia</taxon>
    </lineage>
</organism>
<evidence type="ECO:0000313" key="1">
    <source>
        <dbReference type="Proteomes" id="UP000046393"/>
    </source>
</evidence>
<dbReference type="SUPFAM" id="SSF53474">
    <property type="entry name" value="alpha/beta-Hydrolases"/>
    <property type="match status" value="1"/>
</dbReference>
<accession>A0A0N5AVP3</accession>
<dbReference type="AlphaFoldDB" id="A0A0N5AVP3"/>
<dbReference type="PANTHER" id="PTHR48187:SF2">
    <property type="entry name" value="LD21810P"/>
    <property type="match status" value="1"/>
</dbReference>
<dbReference type="InterPro" id="IPR029058">
    <property type="entry name" value="AB_hydrolase_fold"/>
</dbReference>
<dbReference type="WBParaSite" id="SMUV_0000896701-mRNA-1">
    <property type="protein sequence ID" value="SMUV_0000896701-mRNA-1"/>
    <property type="gene ID" value="SMUV_0000896701"/>
</dbReference>
<evidence type="ECO:0000313" key="2">
    <source>
        <dbReference type="WBParaSite" id="SMUV_0000896701-mRNA-1"/>
    </source>
</evidence>
<proteinExistence type="predicted"/>
<keyword evidence="1" id="KW-1185">Reference proteome</keyword>
<reference evidence="2" key="1">
    <citation type="submission" date="2017-02" db="UniProtKB">
        <authorList>
            <consortium name="WormBaseParasite"/>
        </authorList>
    </citation>
    <scope>IDENTIFICATION</scope>
</reference>
<sequence>MMQHTAKYLYPLVLGISVVFWKQRKKPLVVPNFEPQFLSLDESAKSRFSRRYHYKKLKEELLEYEEAVLDLNTVFKLILKGSRLCQFIPVVKLGTDKEILQLENDIRELKLDSEWSNTLKFNTSPHCQEENLSCENGRLMTPIIRIQRLLTVLLQKLDGNFGQLLIDQGFLSILFDIYKKFSNQEPRISNLVLKLLSNIAMQNDQCAAAIVRTEWLHMLSALMSVGTLEETLLIEKICVNAINSFKGNGTHLGSNIYQLYSSDREPTMDIIFVHGLKGSVFRTWREKDDLSKLNRTRCWPRDWLSKDLNFPVRILAIDYPSSLIHFTGAVDTLDLRSQRFCVQLRDADVGSRPVVFICHSMGGLLVKNLLLNDKNLLRRTVGILFFATPHLGSPLAKYAYMALRPTNDVTMLRYNSLVNKKLHEEFMLISDRVPVVVSVLETEEAPLIFGTKSVMVPWESAILDFGAVYHVKDFHHNVCKPRDRTDNKYTIVLQFIADALNQIKRCQQKMTFGLRLSYRV</sequence>
<name>A0A0N5AVP3_9BILA</name>
<dbReference type="Proteomes" id="UP000046393">
    <property type="component" value="Unplaced"/>
</dbReference>
<dbReference type="STRING" id="451379.A0A0N5AVP3"/>
<dbReference type="PANTHER" id="PTHR48187">
    <property type="entry name" value="LD21810P"/>
    <property type="match status" value="1"/>
</dbReference>
<protein>
    <submittedName>
        <fullName evidence="2">GPI inositol-deacylase</fullName>
    </submittedName>
</protein>
<dbReference type="Gene3D" id="3.40.50.1820">
    <property type="entry name" value="alpha/beta hydrolase"/>
    <property type="match status" value="1"/>
</dbReference>